<keyword evidence="5" id="KW-0769">Symport</keyword>
<feature type="transmembrane region" description="Helical" evidence="9">
    <location>
        <begin position="20"/>
        <end position="40"/>
    </location>
</feature>
<dbReference type="InterPro" id="IPR005828">
    <property type="entry name" value="MFS_sugar_transport-like"/>
</dbReference>
<evidence type="ECO:0000256" key="2">
    <source>
        <dbReference type="ARBA" id="ARBA00022448"/>
    </source>
</evidence>
<evidence type="ECO:0000313" key="12">
    <source>
        <dbReference type="Proteomes" id="UP001164305"/>
    </source>
</evidence>
<dbReference type="PROSITE" id="PS00216">
    <property type="entry name" value="SUGAR_TRANSPORT_1"/>
    <property type="match status" value="1"/>
</dbReference>
<accession>A0ABY6G3N6</accession>
<keyword evidence="6 9" id="KW-1133">Transmembrane helix</keyword>
<feature type="transmembrane region" description="Helical" evidence="9">
    <location>
        <begin position="115"/>
        <end position="139"/>
    </location>
</feature>
<dbReference type="EMBL" id="CP107020">
    <property type="protein sequence ID" value="UYG17411.1"/>
    <property type="molecule type" value="Genomic_DNA"/>
</dbReference>
<evidence type="ECO:0000256" key="1">
    <source>
        <dbReference type="ARBA" id="ARBA00004651"/>
    </source>
</evidence>
<feature type="transmembrane region" description="Helical" evidence="9">
    <location>
        <begin position="60"/>
        <end position="83"/>
    </location>
</feature>
<dbReference type="RefSeq" id="WP_263594620.1">
    <property type="nucleotide sequence ID" value="NZ_CP107020.1"/>
</dbReference>
<evidence type="ECO:0000256" key="3">
    <source>
        <dbReference type="ARBA" id="ARBA00022475"/>
    </source>
</evidence>
<keyword evidence="7 9" id="KW-0472">Membrane</keyword>
<organism evidence="11 12">
    <name type="scientific">Brachybacterium huguangmaarense</name>
    <dbReference type="NCBI Taxonomy" id="1652028"/>
    <lineage>
        <taxon>Bacteria</taxon>
        <taxon>Bacillati</taxon>
        <taxon>Actinomycetota</taxon>
        <taxon>Actinomycetes</taxon>
        <taxon>Micrococcales</taxon>
        <taxon>Dermabacteraceae</taxon>
        <taxon>Brachybacterium</taxon>
    </lineage>
</organism>
<comment type="subcellular location">
    <subcellularLocation>
        <location evidence="1">Cell membrane</location>
        <topology evidence="1">Multi-pass membrane protein</topology>
    </subcellularLocation>
</comment>
<evidence type="ECO:0000313" key="11">
    <source>
        <dbReference type="EMBL" id="UYG17411.1"/>
    </source>
</evidence>
<keyword evidence="12" id="KW-1185">Reference proteome</keyword>
<dbReference type="InterPro" id="IPR036259">
    <property type="entry name" value="MFS_trans_sf"/>
</dbReference>
<name>A0ABY6G3N6_9MICO</name>
<feature type="transmembrane region" description="Helical" evidence="9">
    <location>
        <begin position="191"/>
        <end position="212"/>
    </location>
</feature>
<feature type="transmembrane region" description="Helical" evidence="9">
    <location>
        <begin position="90"/>
        <end position="109"/>
    </location>
</feature>
<evidence type="ECO:0000256" key="7">
    <source>
        <dbReference type="ARBA" id="ARBA00023136"/>
    </source>
</evidence>
<feature type="transmembrane region" description="Helical" evidence="9">
    <location>
        <begin position="375"/>
        <end position="392"/>
    </location>
</feature>
<feature type="transmembrane region" description="Helical" evidence="9">
    <location>
        <begin position="160"/>
        <end position="179"/>
    </location>
</feature>
<protein>
    <submittedName>
        <fullName evidence="11">MFS transporter</fullName>
    </submittedName>
</protein>
<dbReference type="InterPro" id="IPR051084">
    <property type="entry name" value="H+-coupled_symporters"/>
</dbReference>
<feature type="transmembrane region" description="Helical" evidence="9">
    <location>
        <begin position="311"/>
        <end position="330"/>
    </location>
</feature>
<dbReference type="PANTHER" id="PTHR43528:SF1">
    <property type="entry name" value="ALPHA-KETOGLUTARATE PERMEASE"/>
    <property type="match status" value="1"/>
</dbReference>
<dbReference type="PANTHER" id="PTHR43528">
    <property type="entry name" value="ALPHA-KETOGLUTARATE PERMEASE"/>
    <property type="match status" value="1"/>
</dbReference>
<evidence type="ECO:0000256" key="6">
    <source>
        <dbReference type="ARBA" id="ARBA00022989"/>
    </source>
</evidence>
<feature type="transmembrane region" description="Helical" evidence="9">
    <location>
        <begin position="404"/>
        <end position="423"/>
    </location>
</feature>
<evidence type="ECO:0000256" key="9">
    <source>
        <dbReference type="SAM" id="Phobius"/>
    </source>
</evidence>
<feature type="region of interest" description="Disordered" evidence="8">
    <location>
        <begin position="440"/>
        <end position="466"/>
    </location>
</feature>
<feature type="compositionally biased region" description="Basic and acidic residues" evidence="8">
    <location>
        <begin position="451"/>
        <end position="466"/>
    </location>
</feature>
<feature type="transmembrane region" description="Helical" evidence="9">
    <location>
        <begin position="336"/>
        <end position="354"/>
    </location>
</feature>
<reference evidence="11" key="1">
    <citation type="submission" date="2022-10" db="EMBL/GenBank/DDBJ databases">
        <title>Whole-Genome Sequencing of Brachybacterium huguangmaarense BRM-3, Isolated from Betula schmidtii.</title>
        <authorList>
            <person name="Haam D."/>
        </authorList>
    </citation>
    <scope>NUCLEOTIDE SEQUENCE</scope>
    <source>
        <strain evidence="11">BRM-3</strain>
    </source>
</reference>
<keyword evidence="2" id="KW-0813">Transport</keyword>
<evidence type="ECO:0000259" key="10">
    <source>
        <dbReference type="PROSITE" id="PS50850"/>
    </source>
</evidence>
<keyword evidence="3" id="KW-1003">Cell membrane</keyword>
<dbReference type="SUPFAM" id="SSF103473">
    <property type="entry name" value="MFS general substrate transporter"/>
    <property type="match status" value="1"/>
</dbReference>
<feature type="compositionally biased region" description="Low complexity" evidence="8">
    <location>
        <begin position="440"/>
        <end position="449"/>
    </location>
</feature>
<gene>
    <name evidence="11" type="ORF">BRM3_02970</name>
</gene>
<feature type="transmembrane region" description="Helical" evidence="9">
    <location>
        <begin position="249"/>
        <end position="269"/>
    </location>
</feature>
<dbReference type="PROSITE" id="PS00217">
    <property type="entry name" value="SUGAR_TRANSPORT_2"/>
    <property type="match status" value="1"/>
</dbReference>
<evidence type="ECO:0000256" key="4">
    <source>
        <dbReference type="ARBA" id="ARBA00022692"/>
    </source>
</evidence>
<dbReference type="InterPro" id="IPR020846">
    <property type="entry name" value="MFS_dom"/>
</dbReference>
<evidence type="ECO:0000256" key="8">
    <source>
        <dbReference type="SAM" id="MobiDB-lite"/>
    </source>
</evidence>
<sequence>MTSAVLADERAMGKGLRTSVVAGSIGVLVHWFDWAVYAYMATTMAKVFFPEEDGTASLLSVFAVFAIAFFVRPIGSVIFGFLGDRFGRRTTLSLVIVVMAAGTLMLALIPGHQTIGIWAPILLIVARVIQGIAAGGEFGSAATFLAEYSPARRRGMGTSWLEVGSVLGFLLASFVVWLLHATLADDTILAWGWRLPFLITVPLALIGLFIRLRVEDTLEYRALEEQNTVPASPVTEAVRRNGLQILQTIGIETFMNCTFYVVLVYLLTYQEEIVALPADDAALLSTIASLVAIALIPLSGMVSDRVGRKPVLLTAAVLLIVAAIPLFALMRTGTMSAGFVATALLAAILAIILGTHSSTVAELFPTRTRQSGLSIAYSLASALFAGTLPYINTWLIDLTGSEMVPAYTLIVVGLVGLVTILTIPETRGIDLLHESDLAPAAAGASAPSSQRESRPATGRESEVEAW</sequence>
<keyword evidence="4 9" id="KW-0812">Transmembrane</keyword>
<dbReference type="InterPro" id="IPR005829">
    <property type="entry name" value="Sugar_transporter_CS"/>
</dbReference>
<feature type="domain" description="Major facilitator superfamily (MFS) profile" evidence="10">
    <location>
        <begin position="19"/>
        <end position="427"/>
    </location>
</feature>
<dbReference type="PROSITE" id="PS50850">
    <property type="entry name" value="MFS"/>
    <property type="match status" value="1"/>
</dbReference>
<dbReference type="Pfam" id="PF00083">
    <property type="entry name" value="Sugar_tr"/>
    <property type="match status" value="2"/>
</dbReference>
<proteinExistence type="predicted"/>
<feature type="transmembrane region" description="Helical" evidence="9">
    <location>
        <begin position="281"/>
        <end position="299"/>
    </location>
</feature>
<dbReference type="Proteomes" id="UP001164305">
    <property type="component" value="Chromosome"/>
</dbReference>
<dbReference type="Gene3D" id="1.20.1250.20">
    <property type="entry name" value="MFS general substrate transporter like domains"/>
    <property type="match status" value="2"/>
</dbReference>
<evidence type="ECO:0000256" key="5">
    <source>
        <dbReference type="ARBA" id="ARBA00022847"/>
    </source>
</evidence>